<feature type="domain" description="Glycosyl transferase family 1" evidence="2">
    <location>
        <begin position="268"/>
        <end position="411"/>
    </location>
</feature>
<evidence type="ECO:0000259" key="3">
    <source>
        <dbReference type="Pfam" id="PF13439"/>
    </source>
</evidence>
<dbReference type="Proteomes" id="UP000198703">
    <property type="component" value="Unassembled WGS sequence"/>
</dbReference>
<dbReference type="Pfam" id="PF00534">
    <property type="entry name" value="Glycos_transf_1"/>
    <property type="match status" value="1"/>
</dbReference>
<dbReference type="GO" id="GO:0016757">
    <property type="term" value="F:glycosyltransferase activity"/>
    <property type="evidence" value="ECO:0007669"/>
    <property type="project" value="InterPro"/>
</dbReference>
<dbReference type="PANTHER" id="PTHR46401">
    <property type="entry name" value="GLYCOSYLTRANSFERASE WBBK-RELATED"/>
    <property type="match status" value="1"/>
</dbReference>
<keyword evidence="1 4" id="KW-0808">Transferase</keyword>
<gene>
    <name evidence="4" type="ORF">SAMN05444370_10888</name>
</gene>
<dbReference type="InterPro" id="IPR028098">
    <property type="entry name" value="Glyco_trans_4-like_N"/>
</dbReference>
<feature type="domain" description="Glycosyltransferase subfamily 4-like N-terminal" evidence="3">
    <location>
        <begin position="118"/>
        <end position="219"/>
    </location>
</feature>
<sequence length="442" mass="48904">MPRSRPLRILIDGMNLALEQGTGVATYSRNLSVCVKMLGHHLVALYGKQAPERGDAVLREAMFADAPPAKFDIVRETRALARVVRTARPALVPDTGLVIRDSHQQRPDCDAVLNWRDLFRTAQHRFSLTGGFLEVVSPEPVDIAHWTYPIPIRLRGARNIYTFHDLVPLKLPYATLDRKERYYRLLRKIVRDADHVVTVSECSRDDILSMLPAAPEKVTNTYQSVTIPGKLLSKSREDVDIELAHAFHAPLGEAANKAPGNVDTLTREGFYLYVGAIEPKKNLRRVIEAYLASGVPEPLVVVGRQAWQFKDVVNMMARSPRIIYLDYLPFSQMITLMRSARALVFASLYEGFGLPVLEAFLCGTPVVTASISSTAEIAGDAALLVDPTDTAAIRDAFRRLSAPDSEPLRRALAAKGLARAEAFSEARVADAIDACYARVMAS</sequence>
<dbReference type="SUPFAM" id="SSF53756">
    <property type="entry name" value="UDP-Glycosyltransferase/glycogen phosphorylase"/>
    <property type="match status" value="1"/>
</dbReference>
<dbReference type="AlphaFoldDB" id="A0A1H4CX40"/>
<dbReference type="EMBL" id="FNQM01000008">
    <property type="protein sequence ID" value="SEA64971.1"/>
    <property type="molecule type" value="Genomic_DNA"/>
</dbReference>
<dbReference type="Pfam" id="PF13439">
    <property type="entry name" value="Glyco_transf_4"/>
    <property type="match status" value="1"/>
</dbReference>
<evidence type="ECO:0000313" key="4">
    <source>
        <dbReference type="EMBL" id="SEA64971.1"/>
    </source>
</evidence>
<dbReference type="CDD" id="cd03809">
    <property type="entry name" value="GT4_MtfB-like"/>
    <property type="match status" value="1"/>
</dbReference>
<reference evidence="4 5" key="1">
    <citation type="submission" date="2016-10" db="EMBL/GenBank/DDBJ databases">
        <authorList>
            <person name="de Groot N.N."/>
        </authorList>
    </citation>
    <scope>NUCLEOTIDE SEQUENCE [LARGE SCALE GENOMIC DNA]</scope>
    <source>
        <strain evidence="4 5">DSM 15345</strain>
    </source>
</reference>
<keyword evidence="5" id="KW-1185">Reference proteome</keyword>
<dbReference type="PANTHER" id="PTHR46401:SF2">
    <property type="entry name" value="GLYCOSYLTRANSFERASE WBBK-RELATED"/>
    <property type="match status" value="1"/>
</dbReference>
<evidence type="ECO:0000313" key="5">
    <source>
        <dbReference type="Proteomes" id="UP000198703"/>
    </source>
</evidence>
<organism evidence="4 5">
    <name type="scientific">Rubrimonas cliftonensis</name>
    <dbReference type="NCBI Taxonomy" id="89524"/>
    <lineage>
        <taxon>Bacteria</taxon>
        <taxon>Pseudomonadati</taxon>
        <taxon>Pseudomonadota</taxon>
        <taxon>Alphaproteobacteria</taxon>
        <taxon>Rhodobacterales</taxon>
        <taxon>Paracoccaceae</taxon>
        <taxon>Rubrimonas</taxon>
    </lineage>
</organism>
<dbReference type="STRING" id="89524.SAMN05444370_10888"/>
<dbReference type="GO" id="GO:0009103">
    <property type="term" value="P:lipopolysaccharide biosynthetic process"/>
    <property type="evidence" value="ECO:0007669"/>
    <property type="project" value="TreeGrafter"/>
</dbReference>
<evidence type="ECO:0000256" key="1">
    <source>
        <dbReference type="ARBA" id="ARBA00022679"/>
    </source>
</evidence>
<evidence type="ECO:0000259" key="2">
    <source>
        <dbReference type="Pfam" id="PF00534"/>
    </source>
</evidence>
<protein>
    <submittedName>
        <fullName evidence="4">Glycosyltransferase involved in cell wall bisynthesis</fullName>
    </submittedName>
</protein>
<dbReference type="InterPro" id="IPR001296">
    <property type="entry name" value="Glyco_trans_1"/>
</dbReference>
<dbReference type="Gene3D" id="3.40.50.2000">
    <property type="entry name" value="Glycogen Phosphorylase B"/>
    <property type="match status" value="2"/>
</dbReference>
<accession>A0A1H4CX40</accession>
<proteinExistence type="predicted"/>
<dbReference type="RefSeq" id="WP_175478908.1">
    <property type="nucleotide sequence ID" value="NZ_FNQM01000008.1"/>
</dbReference>
<name>A0A1H4CX40_9RHOB</name>